<accession>A0A016U202</accession>
<proteinExistence type="predicted"/>
<name>A0A016U202_9BILA</name>
<evidence type="ECO:0000313" key="1">
    <source>
        <dbReference type="EMBL" id="EYC08902.1"/>
    </source>
</evidence>
<reference evidence="2" key="1">
    <citation type="journal article" date="2015" name="Nat. Genet.">
        <title>The genome and transcriptome of the zoonotic hookworm Ancylostoma ceylanicum identify infection-specific gene families.</title>
        <authorList>
            <person name="Schwarz E.M."/>
            <person name="Hu Y."/>
            <person name="Antoshechkin I."/>
            <person name="Miller M.M."/>
            <person name="Sternberg P.W."/>
            <person name="Aroian R.V."/>
        </authorList>
    </citation>
    <scope>NUCLEOTIDE SEQUENCE</scope>
    <source>
        <strain evidence="2">HY135</strain>
    </source>
</reference>
<dbReference type="Proteomes" id="UP000024635">
    <property type="component" value="Unassembled WGS sequence"/>
</dbReference>
<comment type="caution">
    <text evidence="1">The sequence shown here is derived from an EMBL/GenBank/DDBJ whole genome shotgun (WGS) entry which is preliminary data.</text>
</comment>
<sequence>MLDSTFSLTHYLCKIGHKSSSTVPSRNHHLERPSHCFFVVGVSRTRTPLLDLAVAGGTALPRPAANGCRRGAAMRAATAVIAAFPP</sequence>
<keyword evidence="2" id="KW-1185">Reference proteome</keyword>
<protein>
    <submittedName>
        <fullName evidence="1">Uncharacterized protein</fullName>
    </submittedName>
</protein>
<dbReference type="EMBL" id="JARK01001399">
    <property type="protein sequence ID" value="EYC08902.1"/>
    <property type="molecule type" value="Genomic_DNA"/>
</dbReference>
<evidence type="ECO:0000313" key="2">
    <source>
        <dbReference type="Proteomes" id="UP000024635"/>
    </source>
</evidence>
<organism evidence="1 2">
    <name type="scientific">Ancylostoma ceylanicum</name>
    <dbReference type="NCBI Taxonomy" id="53326"/>
    <lineage>
        <taxon>Eukaryota</taxon>
        <taxon>Metazoa</taxon>
        <taxon>Ecdysozoa</taxon>
        <taxon>Nematoda</taxon>
        <taxon>Chromadorea</taxon>
        <taxon>Rhabditida</taxon>
        <taxon>Rhabditina</taxon>
        <taxon>Rhabditomorpha</taxon>
        <taxon>Strongyloidea</taxon>
        <taxon>Ancylostomatidae</taxon>
        <taxon>Ancylostomatinae</taxon>
        <taxon>Ancylostoma</taxon>
    </lineage>
</organism>
<dbReference type="AlphaFoldDB" id="A0A016U202"/>
<gene>
    <name evidence="1" type="primary">Acey_s0063.g3424</name>
    <name evidence="1" type="ORF">Y032_0063g3424</name>
</gene>